<reference evidence="1" key="3">
    <citation type="submission" date="2020-10" db="EMBL/GenBank/DDBJ databases">
        <authorList>
            <person name="Sedaghatjoo S."/>
        </authorList>
    </citation>
    <scope>NUCLEOTIDE SEQUENCE</scope>
    <source>
        <strain evidence="1">AZH3</strain>
    </source>
</reference>
<reference evidence="2" key="1">
    <citation type="submission" date="2016-04" db="EMBL/GenBank/DDBJ databases">
        <authorList>
            <person name="Nguyen H.D."/>
            <person name="Kesanakurti P."/>
            <person name="Cullis J."/>
            <person name="Levesque C.A."/>
            <person name="Hambleton S."/>
        </authorList>
    </citation>
    <scope>NUCLEOTIDE SEQUENCE</scope>
    <source>
        <strain evidence="2">DAOMC 238032</strain>
    </source>
</reference>
<gene>
    <name evidence="2" type="ORF">A4X03_0g6345</name>
    <name evidence="1" type="ORF">JKIAZH3_G3197</name>
</gene>
<accession>A0A8T8T104</accession>
<dbReference type="EMBL" id="CAJHJG010004784">
    <property type="protein sequence ID" value="CAD6944522.1"/>
    <property type="molecule type" value="Genomic_DNA"/>
</dbReference>
<keyword evidence="4" id="KW-1185">Reference proteome</keyword>
<dbReference type="Proteomes" id="UP000836402">
    <property type="component" value="Unassembled WGS sequence"/>
</dbReference>
<protein>
    <submittedName>
        <fullName evidence="2">Uncharacterized protein</fullName>
    </submittedName>
</protein>
<sequence>MDEDDFQVEPARKKLKCLPCSTYDLPTFVERRHKASHCKTRKHRACKERHDAAPARQPLRLLPVNDLSDLSDDDRAGAVMDFGGSDLGEEFSIPMPMDLREEGQFWQEASRPDEDNDLAQHIAEEIEQVNEGLDAMLRAAMDGVQALAQDEPSGWFPFNSKATLLGAIFWMSPRHAISKTVLSLALSLATSFGGNAPSMYACERDLKQARAAFKTQPERHVSPTNEPFYSRRIAELLAQLKEEVVIRPFLLAVFCDNPMAAEMTASIGLNGLQFCRLCDATVVGADTADGFEQYLSPGEPRTTDQTLTTLRDLLDKAATGVKARVDELRKESGVKDGRCEAGITKLLEVARIGSPAVIDQLKQTILTGEWHGPLFKLHDLYGFEVSKCTPVEVLHTWLLGPAKYLWITTCAGTEAKRKAIGLRISAAPTSGIADTKNLNGSYLVSNAGSLVGKDVKFIAQVAAVTFLPLVEDGTITSKVWEAWRWAATIML</sequence>
<evidence type="ECO:0000313" key="4">
    <source>
        <dbReference type="Proteomes" id="UP000836402"/>
    </source>
</evidence>
<proteinExistence type="predicted"/>
<dbReference type="EMBL" id="LWDD02001188">
    <property type="protein sequence ID" value="KAE8251596.1"/>
    <property type="molecule type" value="Genomic_DNA"/>
</dbReference>
<evidence type="ECO:0000313" key="1">
    <source>
        <dbReference type="EMBL" id="CAD6944522.1"/>
    </source>
</evidence>
<organism evidence="2 3">
    <name type="scientific">Tilletia caries</name>
    <name type="common">wheat bunt fungus</name>
    <dbReference type="NCBI Taxonomy" id="13290"/>
    <lineage>
        <taxon>Eukaryota</taxon>
        <taxon>Fungi</taxon>
        <taxon>Dikarya</taxon>
        <taxon>Basidiomycota</taxon>
        <taxon>Ustilaginomycotina</taxon>
        <taxon>Exobasidiomycetes</taxon>
        <taxon>Tilletiales</taxon>
        <taxon>Tilletiaceae</taxon>
        <taxon>Tilletia</taxon>
    </lineage>
</organism>
<evidence type="ECO:0000313" key="3">
    <source>
        <dbReference type="Proteomes" id="UP000077671"/>
    </source>
</evidence>
<reference evidence="2" key="2">
    <citation type="journal article" date="2019" name="IMA Fungus">
        <title>Genome sequencing and comparison of five Tilletia species to identify candidate genes for the detection of regulated species infecting wheat.</title>
        <authorList>
            <person name="Nguyen H.D.T."/>
            <person name="Sultana T."/>
            <person name="Kesanakurti P."/>
            <person name="Hambleton S."/>
        </authorList>
    </citation>
    <scope>NUCLEOTIDE SEQUENCE</scope>
    <source>
        <strain evidence="2">DAOMC 238032</strain>
    </source>
</reference>
<dbReference type="Proteomes" id="UP000077671">
    <property type="component" value="Unassembled WGS sequence"/>
</dbReference>
<comment type="caution">
    <text evidence="2">The sequence shown here is derived from an EMBL/GenBank/DDBJ whole genome shotgun (WGS) entry which is preliminary data.</text>
</comment>
<name>A0A8T8T104_9BASI</name>
<evidence type="ECO:0000313" key="2">
    <source>
        <dbReference type="EMBL" id="KAE8251596.1"/>
    </source>
</evidence>
<dbReference type="AlphaFoldDB" id="A0A8T8T104"/>